<protein>
    <submittedName>
        <fullName evidence="1">Sporulation protein YqfC</fullName>
    </submittedName>
</protein>
<dbReference type="AlphaFoldDB" id="A0A223KT26"/>
<organism evidence="1 2">
    <name type="scientific">Sutcliffiella cohnii</name>
    <dbReference type="NCBI Taxonomy" id="33932"/>
    <lineage>
        <taxon>Bacteria</taxon>
        <taxon>Bacillati</taxon>
        <taxon>Bacillota</taxon>
        <taxon>Bacilli</taxon>
        <taxon>Bacillales</taxon>
        <taxon>Bacillaceae</taxon>
        <taxon>Sutcliffiella</taxon>
    </lineage>
</organism>
<name>A0A223KT26_9BACI</name>
<evidence type="ECO:0000313" key="2">
    <source>
        <dbReference type="Proteomes" id="UP000215224"/>
    </source>
</evidence>
<reference evidence="1 2" key="1">
    <citation type="submission" date="2016-12" db="EMBL/GenBank/DDBJ databases">
        <title>The whole genome sequencing and assembly of Bacillus cohnii DSM 6307T strain.</title>
        <authorList>
            <person name="Lee Y.-J."/>
            <person name="Yi H."/>
            <person name="Bahn Y.-S."/>
            <person name="Kim J.F."/>
            <person name="Lee D.-W."/>
        </authorList>
    </citation>
    <scope>NUCLEOTIDE SEQUENCE [LARGE SCALE GENOMIC DNA]</scope>
    <source>
        <strain evidence="1 2">DSM 6307</strain>
    </source>
</reference>
<dbReference type="KEGG" id="bcoh:BC6307_15625"/>
<evidence type="ECO:0000313" key="1">
    <source>
        <dbReference type="EMBL" id="AST92619.1"/>
    </source>
</evidence>
<accession>A0A223KT26</accession>
<dbReference type="Pfam" id="PF07873">
    <property type="entry name" value="YabP"/>
    <property type="match status" value="1"/>
</dbReference>
<gene>
    <name evidence="1" type="ORF">BC6307_15625</name>
</gene>
<keyword evidence="2" id="KW-1185">Reference proteome</keyword>
<dbReference type="Gene3D" id="2.60.40.2000">
    <property type="match status" value="1"/>
</dbReference>
<dbReference type="RefSeq" id="WP_066418659.1">
    <property type="nucleotide sequence ID" value="NZ_CP018866.1"/>
</dbReference>
<dbReference type="InterPro" id="IPR038705">
    <property type="entry name" value="YabP_sf"/>
</dbReference>
<proteinExistence type="predicted"/>
<dbReference type="InterPro" id="IPR022476">
    <property type="entry name" value="Spore_YabP/YqfC"/>
</dbReference>
<dbReference type="NCBIfam" id="TIGR02856">
    <property type="entry name" value="spore_yqfC"/>
    <property type="match status" value="1"/>
</dbReference>
<dbReference type="EMBL" id="CP018866">
    <property type="protein sequence ID" value="AST92619.1"/>
    <property type="molecule type" value="Genomic_DNA"/>
</dbReference>
<dbReference type="InterPro" id="IPR022477">
    <property type="entry name" value="Spore_YqfC"/>
</dbReference>
<dbReference type="Proteomes" id="UP000215224">
    <property type="component" value="Chromosome"/>
</dbReference>
<dbReference type="STRING" id="1314751.GCA_001591425_03329"/>
<sequence>MLKKFRARMNNWVTQNMELPADVMMDLPRITMIGQIHIYIENHRGLLTFSETEIRLLLKQGQLLVKGEAFVIKTIMPEEILLEGKISQVIYLTE</sequence>